<reference evidence="1 2" key="1">
    <citation type="submission" date="2023-07" db="EMBL/GenBank/DDBJ databases">
        <title>Genomic Encyclopedia of Type Strains, Phase IV (KMG-IV): sequencing the most valuable type-strain genomes for metagenomic binning, comparative biology and taxonomic classification.</title>
        <authorList>
            <person name="Goeker M."/>
        </authorList>
    </citation>
    <scope>NUCLEOTIDE SEQUENCE [LARGE SCALE GENOMIC DNA]</scope>
    <source>
        <strain evidence="1 2">DSM 23494</strain>
    </source>
</reference>
<proteinExistence type="predicted"/>
<organism evidence="1 2">
    <name type="scientific">Cytobacillus purgationiresistens</name>
    <dbReference type="NCBI Taxonomy" id="863449"/>
    <lineage>
        <taxon>Bacteria</taxon>
        <taxon>Bacillati</taxon>
        <taxon>Bacillota</taxon>
        <taxon>Bacilli</taxon>
        <taxon>Bacillales</taxon>
        <taxon>Bacillaceae</taxon>
        <taxon>Cytobacillus</taxon>
    </lineage>
</organism>
<evidence type="ECO:0000313" key="2">
    <source>
        <dbReference type="Proteomes" id="UP001238088"/>
    </source>
</evidence>
<dbReference type="RefSeq" id="WP_307471908.1">
    <property type="nucleotide sequence ID" value="NZ_JAUSUB010000002.1"/>
</dbReference>
<name>A0ABU0AC42_9BACI</name>
<accession>A0ABU0AC42</accession>
<dbReference type="Proteomes" id="UP001238088">
    <property type="component" value="Unassembled WGS sequence"/>
</dbReference>
<keyword evidence="2" id="KW-1185">Reference proteome</keyword>
<gene>
    <name evidence="1" type="ORF">J2S17_000698</name>
</gene>
<sequence>MQHKDNGIVKQLNEKKSLEKSHYLNLPDLQFFNWCSENFKINKGVFNTVDEWFYKNGVENIMVRRIYLLAFFEYVAANSENVNKQKVIRFGHGGLIRKLQDFKRIID</sequence>
<evidence type="ECO:0000313" key="1">
    <source>
        <dbReference type="EMBL" id="MDQ0268829.1"/>
    </source>
</evidence>
<protein>
    <submittedName>
        <fullName evidence="1">Uncharacterized protein</fullName>
    </submittedName>
</protein>
<dbReference type="EMBL" id="JAUSUB010000002">
    <property type="protein sequence ID" value="MDQ0268829.1"/>
    <property type="molecule type" value="Genomic_DNA"/>
</dbReference>
<comment type="caution">
    <text evidence="1">The sequence shown here is derived from an EMBL/GenBank/DDBJ whole genome shotgun (WGS) entry which is preliminary data.</text>
</comment>